<proteinExistence type="predicted"/>
<evidence type="ECO:0000313" key="9">
    <source>
        <dbReference type="Proteomes" id="UP000295773"/>
    </source>
</evidence>
<accession>A0A4R3SXN6</accession>
<evidence type="ECO:0000313" key="8">
    <source>
        <dbReference type="EMBL" id="TCU53573.1"/>
    </source>
</evidence>
<organism evidence="8 9">
    <name type="scientific">Longicatena caecimuris</name>
    <dbReference type="NCBI Taxonomy" id="1796635"/>
    <lineage>
        <taxon>Bacteria</taxon>
        <taxon>Bacillati</taxon>
        <taxon>Bacillota</taxon>
        <taxon>Erysipelotrichia</taxon>
        <taxon>Erysipelotrichales</taxon>
        <taxon>Erysipelotrichaceae</taxon>
        <taxon>Longicatena</taxon>
    </lineage>
</organism>
<dbReference type="Proteomes" id="UP000295773">
    <property type="component" value="Unassembled WGS sequence"/>
</dbReference>
<dbReference type="PANTHER" id="PTHR33545">
    <property type="entry name" value="UPF0750 MEMBRANE PROTEIN YITT-RELATED"/>
    <property type="match status" value="1"/>
</dbReference>
<dbReference type="GO" id="GO:0005886">
    <property type="term" value="C:plasma membrane"/>
    <property type="evidence" value="ECO:0007669"/>
    <property type="project" value="UniProtKB-SubCell"/>
</dbReference>
<dbReference type="CDD" id="cd16380">
    <property type="entry name" value="YitT_C"/>
    <property type="match status" value="1"/>
</dbReference>
<feature type="domain" description="DUF2179" evidence="7">
    <location>
        <begin position="224"/>
        <end position="278"/>
    </location>
</feature>
<evidence type="ECO:0000256" key="5">
    <source>
        <dbReference type="ARBA" id="ARBA00023136"/>
    </source>
</evidence>
<keyword evidence="5 6" id="KW-0472">Membrane</keyword>
<dbReference type="InterPro" id="IPR051461">
    <property type="entry name" value="UPF0750_membrane"/>
</dbReference>
<evidence type="ECO:0000259" key="7">
    <source>
        <dbReference type="Pfam" id="PF10035"/>
    </source>
</evidence>
<dbReference type="InterPro" id="IPR003740">
    <property type="entry name" value="YitT"/>
</dbReference>
<name>A0A4R3SXN6_9FIRM</name>
<evidence type="ECO:0000256" key="1">
    <source>
        <dbReference type="ARBA" id="ARBA00004651"/>
    </source>
</evidence>
<keyword evidence="9" id="KW-1185">Reference proteome</keyword>
<evidence type="ECO:0000256" key="4">
    <source>
        <dbReference type="ARBA" id="ARBA00022989"/>
    </source>
</evidence>
<dbReference type="InterPro" id="IPR019264">
    <property type="entry name" value="DUF2179"/>
</dbReference>
<dbReference type="PIRSF" id="PIRSF006483">
    <property type="entry name" value="Membrane_protein_YitT"/>
    <property type="match status" value="1"/>
</dbReference>
<keyword evidence="4 6" id="KW-1133">Transmembrane helix</keyword>
<evidence type="ECO:0000256" key="2">
    <source>
        <dbReference type="ARBA" id="ARBA00022475"/>
    </source>
</evidence>
<feature type="transmembrane region" description="Helical" evidence="6">
    <location>
        <begin position="111"/>
        <end position="128"/>
    </location>
</feature>
<evidence type="ECO:0000256" key="3">
    <source>
        <dbReference type="ARBA" id="ARBA00022692"/>
    </source>
</evidence>
<dbReference type="Pfam" id="PF10035">
    <property type="entry name" value="DUF2179"/>
    <property type="match status" value="1"/>
</dbReference>
<dbReference type="Pfam" id="PF02588">
    <property type="entry name" value="YitT_membrane"/>
    <property type="match status" value="1"/>
</dbReference>
<comment type="caution">
    <text evidence="8">The sequence shown here is derived from an EMBL/GenBank/DDBJ whole genome shotgun (WGS) entry which is preliminary data.</text>
</comment>
<dbReference type="AlphaFoldDB" id="A0A4R3SXN6"/>
<evidence type="ECO:0000256" key="6">
    <source>
        <dbReference type="SAM" id="Phobius"/>
    </source>
</evidence>
<keyword evidence="3 6" id="KW-0812">Transmembrane</keyword>
<reference evidence="8 9" key="1">
    <citation type="submission" date="2019-03" db="EMBL/GenBank/DDBJ databases">
        <title>Genomic Encyclopedia of Type Strains, Phase IV (KMG-IV): sequencing the most valuable type-strain genomes for metagenomic binning, comparative biology and taxonomic classification.</title>
        <authorList>
            <person name="Goeker M."/>
        </authorList>
    </citation>
    <scope>NUCLEOTIDE SEQUENCE [LARGE SCALE GENOMIC DNA]</scope>
    <source>
        <strain evidence="8 9">DSM 29481</strain>
    </source>
</reference>
<feature type="transmembrane region" description="Helical" evidence="6">
    <location>
        <begin position="51"/>
        <end position="75"/>
    </location>
</feature>
<sequence length="287" mass="30685">MKKETYGMLIDVISVIAGNLIIALGVNLFILPSDILSGGVAGIAVALQPVFHLPATLVINGLTIALFIVGAIVLGKQFAMKTILSTIVYPLFITVTHEMFANVFITNNALLASIYGGVCIGVGIGLVYRVGASTGGMDIPPLVINKYTGIPLPTLVMCIDGATVLLGASTYGIEAAMIGLVSVWICGQIIDKVMTIGSHEAKNVMIISDKYEELMQEIYTNINRGATILHAEGGYTRKQKPVIMTVVMKKQFPVLDRIIAHVDPEAFVIVNDVNEVQGEGFTYMQGL</sequence>
<dbReference type="InterPro" id="IPR015867">
    <property type="entry name" value="N-reg_PII/ATP_PRibTrfase_C"/>
</dbReference>
<dbReference type="PANTHER" id="PTHR33545:SF9">
    <property type="entry name" value="UPF0750 MEMBRANE PROTEIN YITE"/>
    <property type="match status" value="1"/>
</dbReference>
<dbReference type="RefSeq" id="WP_008978181.1">
    <property type="nucleotide sequence ID" value="NZ_DBGDHU010000011.1"/>
</dbReference>
<comment type="subcellular location">
    <subcellularLocation>
        <location evidence="1">Cell membrane</location>
        <topology evidence="1">Multi-pass membrane protein</topology>
    </subcellularLocation>
</comment>
<dbReference type="Gene3D" id="3.30.70.120">
    <property type="match status" value="1"/>
</dbReference>
<protein>
    <submittedName>
        <fullName evidence="8">Uncharacterized membrane-anchored protein YitT (DUF2179 family)</fullName>
    </submittedName>
</protein>
<gene>
    <name evidence="8" type="ORF">EDD61_1288</name>
</gene>
<dbReference type="EMBL" id="SMBP01000028">
    <property type="protein sequence ID" value="TCU53573.1"/>
    <property type="molecule type" value="Genomic_DNA"/>
</dbReference>
<feature type="transmembrane region" description="Helical" evidence="6">
    <location>
        <begin position="12"/>
        <end position="31"/>
    </location>
</feature>
<keyword evidence="2" id="KW-1003">Cell membrane</keyword>